<evidence type="ECO:0000313" key="1">
    <source>
        <dbReference type="EMBL" id="MFC0560065.1"/>
    </source>
</evidence>
<dbReference type="InterPro" id="IPR058930">
    <property type="entry name" value="YwzD"/>
</dbReference>
<reference evidence="1 2" key="1">
    <citation type="submission" date="2024-09" db="EMBL/GenBank/DDBJ databases">
        <authorList>
            <person name="Sun Q."/>
            <person name="Mori K."/>
        </authorList>
    </citation>
    <scope>NUCLEOTIDE SEQUENCE [LARGE SCALE GENOMIC DNA]</scope>
    <source>
        <strain evidence="1 2">NCAIM B.02301</strain>
    </source>
</reference>
<keyword evidence="2" id="KW-1185">Reference proteome</keyword>
<comment type="caution">
    <text evidence="1">The sequence shown here is derived from an EMBL/GenBank/DDBJ whole genome shotgun (WGS) entry which is preliminary data.</text>
</comment>
<protein>
    <submittedName>
        <fullName evidence="1">Uncharacterized protein</fullName>
    </submittedName>
</protein>
<dbReference type="Proteomes" id="UP001589833">
    <property type="component" value="Unassembled WGS sequence"/>
</dbReference>
<organism evidence="1 2">
    <name type="scientific">Halalkalibacter alkalisediminis</name>
    <dbReference type="NCBI Taxonomy" id="935616"/>
    <lineage>
        <taxon>Bacteria</taxon>
        <taxon>Bacillati</taxon>
        <taxon>Bacillota</taxon>
        <taxon>Bacilli</taxon>
        <taxon>Bacillales</taxon>
        <taxon>Bacillaceae</taxon>
        <taxon>Halalkalibacter</taxon>
    </lineage>
</organism>
<accession>A0ABV6NH23</accession>
<sequence length="64" mass="7458">MIYIIERRQKMNISEKLSLEQLQTILMNIYTKGEETEDLKALDLIKDIKQGVLEAMQDADTKNT</sequence>
<dbReference type="Pfam" id="PF26162">
    <property type="entry name" value="YwzD"/>
    <property type="match status" value="1"/>
</dbReference>
<proteinExistence type="predicted"/>
<dbReference type="EMBL" id="JBHLTR010000017">
    <property type="protein sequence ID" value="MFC0560065.1"/>
    <property type="molecule type" value="Genomic_DNA"/>
</dbReference>
<evidence type="ECO:0000313" key="2">
    <source>
        <dbReference type="Proteomes" id="UP001589833"/>
    </source>
</evidence>
<gene>
    <name evidence="1" type="ORF">ACFFH4_13515</name>
</gene>
<name>A0ABV6NH23_9BACI</name>